<sequence>MDTADWTEDDEWELINDDGFVYKRKKRRFDPTAASASASTAPDPAAEEKNRRERKKMALIRIKMRYQKEIDQWEHLSNTLKTMQELTRNQQQRQEIETSIDPSMSSPLLPAQSSDSTNRRIVDDLLIQVEAQEAIIRDASNLCDVAEAMCDSQLERTKRSFIDLPIWAASPRELLASLCED</sequence>
<feature type="compositionally biased region" description="Polar residues" evidence="1">
    <location>
        <begin position="100"/>
        <end position="116"/>
    </location>
</feature>
<dbReference type="AlphaFoldDB" id="A0ABC8UHK5"/>
<evidence type="ECO:0000313" key="2">
    <source>
        <dbReference type="EMBL" id="CAK9180424.1"/>
    </source>
</evidence>
<evidence type="ECO:0000313" key="3">
    <source>
        <dbReference type="Proteomes" id="UP001642360"/>
    </source>
</evidence>
<dbReference type="Proteomes" id="UP001642360">
    <property type="component" value="Unassembled WGS sequence"/>
</dbReference>
<organism evidence="2 3">
    <name type="scientific">Ilex paraguariensis</name>
    <name type="common">yerba mate</name>
    <dbReference type="NCBI Taxonomy" id="185542"/>
    <lineage>
        <taxon>Eukaryota</taxon>
        <taxon>Viridiplantae</taxon>
        <taxon>Streptophyta</taxon>
        <taxon>Embryophyta</taxon>
        <taxon>Tracheophyta</taxon>
        <taxon>Spermatophyta</taxon>
        <taxon>Magnoliopsida</taxon>
        <taxon>eudicotyledons</taxon>
        <taxon>Gunneridae</taxon>
        <taxon>Pentapetalae</taxon>
        <taxon>asterids</taxon>
        <taxon>campanulids</taxon>
        <taxon>Aquifoliales</taxon>
        <taxon>Aquifoliaceae</taxon>
        <taxon>Ilex</taxon>
    </lineage>
</organism>
<keyword evidence="3" id="KW-1185">Reference proteome</keyword>
<dbReference type="EMBL" id="CAUOFW020007724">
    <property type="protein sequence ID" value="CAK9180424.1"/>
    <property type="molecule type" value="Genomic_DNA"/>
</dbReference>
<dbReference type="PANTHER" id="PTHR35737:SF1">
    <property type="entry name" value="CRYPTIC LOCI REGULATOR"/>
    <property type="match status" value="1"/>
</dbReference>
<gene>
    <name evidence="2" type="ORF">ILEXP_LOCUS50416</name>
</gene>
<feature type="region of interest" description="Disordered" evidence="1">
    <location>
        <begin position="87"/>
        <end position="116"/>
    </location>
</feature>
<name>A0ABC8UHK5_9AQUA</name>
<protein>
    <submittedName>
        <fullName evidence="2">Uncharacterized protein</fullName>
    </submittedName>
</protein>
<feature type="region of interest" description="Disordered" evidence="1">
    <location>
        <begin position="29"/>
        <end position="52"/>
    </location>
</feature>
<reference evidence="2 3" key="1">
    <citation type="submission" date="2024-02" db="EMBL/GenBank/DDBJ databases">
        <authorList>
            <person name="Vignale AGUSTIN F."/>
            <person name="Sosa J E."/>
            <person name="Modenutti C."/>
        </authorList>
    </citation>
    <scope>NUCLEOTIDE SEQUENCE [LARGE SCALE GENOMIC DNA]</scope>
</reference>
<evidence type="ECO:0000256" key="1">
    <source>
        <dbReference type="SAM" id="MobiDB-lite"/>
    </source>
</evidence>
<accession>A0ABC8UHK5</accession>
<comment type="caution">
    <text evidence="2">The sequence shown here is derived from an EMBL/GenBank/DDBJ whole genome shotgun (WGS) entry which is preliminary data.</text>
</comment>
<feature type="compositionally biased region" description="Low complexity" evidence="1">
    <location>
        <begin position="31"/>
        <end position="44"/>
    </location>
</feature>
<proteinExistence type="predicted"/>
<dbReference type="PANTHER" id="PTHR35737">
    <property type="entry name" value="CRYPTIC LOCI REGULATOR"/>
    <property type="match status" value="1"/>
</dbReference>